<feature type="domain" description="DUF397" evidence="2">
    <location>
        <begin position="10"/>
        <end position="30"/>
    </location>
</feature>
<organism evidence="3">
    <name type="scientific">Streptomyces sp. NBC_00003</name>
    <dbReference type="NCBI Taxonomy" id="2903608"/>
    <lineage>
        <taxon>Bacteria</taxon>
        <taxon>Bacillati</taxon>
        <taxon>Actinomycetota</taxon>
        <taxon>Actinomycetes</taxon>
        <taxon>Kitasatosporales</taxon>
        <taxon>Streptomycetaceae</taxon>
        <taxon>Streptomyces</taxon>
    </lineage>
</organism>
<sequence>MNSPHTLATARWRKSSYSNADGGSCVEVAEGAWRRSSYSNADGGNCVEVADGAWRKSSYSNDEGGDCVEVADGFGEVVPVRDSKVPEGPVLVVATGAWSRFVGAVKAS</sequence>
<dbReference type="EMBL" id="CP108318">
    <property type="protein sequence ID" value="WTW62942.1"/>
    <property type="molecule type" value="Genomic_DNA"/>
</dbReference>
<feature type="domain" description="DUF397" evidence="2">
    <location>
        <begin position="32"/>
        <end position="50"/>
    </location>
</feature>
<reference evidence="3" key="1">
    <citation type="submission" date="2022-10" db="EMBL/GenBank/DDBJ databases">
        <title>The complete genomes of actinobacterial strains from the NBC collection.</title>
        <authorList>
            <person name="Joergensen T.S."/>
            <person name="Alvarez Arevalo M."/>
            <person name="Sterndorff E.B."/>
            <person name="Faurdal D."/>
            <person name="Vuksanovic O."/>
            <person name="Mourched A.-S."/>
            <person name="Charusanti P."/>
            <person name="Shaw S."/>
            <person name="Blin K."/>
            <person name="Weber T."/>
        </authorList>
    </citation>
    <scope>NUCLEOTIDE SEQUENCE</scope>
    <source>
        <strain evidence="3">NBC_00003</strain>
    </source>
</reference>
<dbReference type="AlphaFoldDB" id="A0AAU2V640"/>
<evidence type="ECO:0000256" key="1">
    <source>
        <dbReference type="SAM" id="MobiDB-lite"/>
    </source>
</evidence>
<accession>A0AAU2V640</accession>
<evidence type="ECO:0000259" key="2">
    <source>
        <dbReference type="Pfam" id="PF04149"/>
    </source>
</evidence>
<dbReference type="Pfam" id="PF04149">
    <property type="entry name" value="DUF397"/>
    <property type="match status" value="3"/>
</dbReference>
<proteinExistence type="predicted"/>
<dbReference type="InterPro" id="IPR007278">
    <property type="entry name" value="DUF397"/>
</dbReference>
<feature type="domain" description="DUF397" evidence="2">
    <location>
        <begin position="53"/>
        <end position="106"/>
    </location>
</feature>
<protein>
    <submittedName>
        <fullName evidence="3">DUF397 domain-containing protein</fullName>
    </submittedName>
</protein>
<feature type="region of interest" description="Disordered" evidence="1">
    <location>
        <begin position="1"/>
        <end position="21"/>
    </location>
</feature>
<name>A0AAU2V640_9ACTN</name>
<gene>
    <name evidence="3" type="ORF">OG549_21060</name>
</gene>
<evidence type="ECO:0000313" key="3">
    <source>
        <dbReference type="EMBL" id="WTW62942.1"/>
    </source>
</evidence>